<gene>
    <name evidence="2" type="ORF">NPIL_571611</name>
</gene>
<comment type="caution">
    <text evidence="2">The sequence shown here is derived from an EMBL/GenBank/DDBJ whole genome shotgun (WGS) entry which is preliminary data.</text>
</comment>
<name>A0A8X6PMA7_NEPPI</name>
<dbReference type="Proteomes" id="UP000887013">
    <property type="component" value="Unassembled WGS sequence"/>
</dbReference>
<protein>
    <submittedName>
        <fullName evidence="2">Uncharacterized protein</fullName>
    </submittedName>
</protein>
<proteinExistence type="predicted"/>
<dbReference type="EMBL" id="BMAW01116638">
    <property type="protein sequence ID" value="GFT71445.1"/>
    <property type="molecule type" value="Genomic_DNA"/>
</dbReference>
<reference evidence="2" key="1">
    <citation type="submission" date="2020-08" db="EMBL/GenBank/DDBJ databases">
        <title>Multicomponent nature underlies the extraordinary mechanical properties of spider dragline silk.</title>
        <authorList>
            <person name="Kono N."/>
            <person name="Nakamura H."/>
            <person name="Mori M."/>
            <person name="Yoshida Y."/>
            <person name="Ohtoshi R."/>
            <person name="Malay A.D."/>
            <person name="Moran D.A.P."/>
            <person name="Tomita M."/>
            <person name="Numata K."/>
            <person name="Arakawa K."/>
        </authorList>
    </citation>
    <scope>NUCLEOTIDE SEQUENCE</scope>
</reference>
<evidence type="ECO:0000313" key="2">
    <source>
        <dbReference type="EMBL" id="GFT71445.1"/>
    </source>
</evidence>
<evidence type="ECO:0000256" key="1">
    <source>
        <dbReference type="SAM" id="MobiDB-lite"/>
    </source>
</evidence>
<dbReference type="AlphaFoldDB" id="A0A8X6PMA7"/>
<sequence length="116" mass="13495">MQNPLSYYLSPAYLSQWSPKDPLLKQKDVTLKSDNPTMSRRREKNHPQSVGMGFYSEVTHIKLTTTILRDNMVAVAANSAATSPNYLEFHCYREEEEKIFHSISDLSFRMFYLNNL</sequence>
<accession>A0A8X6PMA7</accession>
<feature type="region of interest" description="Disordered" evidence="1">
    <location>
        <begin position="30"/>
        <end position="50"/>
    </location>
</feature>
<evidence type="ECO:0000313" key="3">
    <source>
        <dbReference type="Proteomes" id="UP000887013"/>
    </source>
</evidence>
<organism evidence="2 3">
    <name type="scientific">Nephila pilipes</name>
    <name type="common">Giant wood spider</name>
    <name type="synonym">Nephila maculata</name>
    <dbReference type="NCBI Taxonomy" id="299642"/>
    <lineage>
        <taxon>Eukaryota</taxon>
        <taxon>Metazoa</taxon>
        <taxon>Ecdysozoa</taxon>
        <taxon>Arthropoda</taxon>
        <taxon>Chelicerata</taxon>
        <taxon>Arachnida</taxon>
        <taxon>Araneae</taxon>
        <taxon>Araneomorphae</taxon>
        <taxon>Entelegynae</taxon>
        <taxon>Araneoidea</taxon>
        <taxon>Nephilidae</taxon>
        <taxon>Nephila</taxon>
    </lineage>
</organism>
<keyword evidence="3" id="KW-1185">Reference proteome</keyword>